<evidence type="ECO:0000313" key="3">
    <source>
        <dbReference type="Proteomes" id="UP000278807"/>
    </source>
</evidence>
<protein>
    <submittedName>
        <fullName evidence="2 4">Uncharacterized protein</fullName>
    </submittedName>
</protein>
<keyword evidence="1" id="KW-0812">Transmembrane</keyword>
<organism evidence="4">
    <name type="scientific">Rodentolepis nana</name>
    <name type="common">Dwarf tapeworm</name>
    <name type="synonym">Hymenolepis nana</name>
    <dbReference type="NCBI Taxonomy" id="102285"/>
    <lineage>
        <taxon>Eukaryota</taxon>
        <taxon>Metazoa</taxon>
        <taxon>Spiralia</taxon>
        <taxon>Lophotrochozoa</taxon>
        <taxon>Platyhelminthes</taxon>
        <taxon>Cestoda</taxon>
        <taxon>Eucestoda</taxon>
        <taxon>Cyclophyllidea</taxon>
        <taxon>Hymenolepididae</taxon>
        <taxon>Rodentolepis</taxon>
    </lineage>
</organism>
<name>A0A0R3T3F0_RODNA</name>
<evidence type="ECO:0000256" key="1">
    <source>
        <dbReference type="SAM" id="Phobius"/>
    </source>
</evidence>
<keyword evidence="1" id="KW-0472">Membrane</keyword>
<reference evidence="2 3" key="2">
    <citation type="submission" date="2018-11" db="EMBL/GenBank/DDBJ databases">
        <authorList>
            <consortium name="Pathogen Informatics"/>
        </authorList>
    </citation>
    <scope>NUCLEOTIDE SEQUENCE [LARGE SCALE GENOMIC DNA]</scope>
</reference>
<accession>A0A0R3T3F0</accession>
<proteinExistence type="predicted"/>
<dbReference type="AlphaFoldDB" id="A0A0R3T3F0"/>
<reference evidence="4" key="1">
    <citation type="submission" date="2017-02" db="UniProtKB">
        <authorList>
            <consortium name="WormBaseParasite"/>
        </authorList>
    </citation>
    <scope>IDENTIFICATION</scope>
</reference>
<keyword evidence="3" id="KW-1185">Reference proteome</keyword>
<sequence length="40" mass="4861">MTFRYLEIFDCFFEFCYSGITFSIIGIKVRIRRRGEGFKI</sequence>
<evidence type="ECO:0000313" key="4">
    <source>
        <dbReference type="WBParaSite" id="HNAJ_0000153001-mRNA-1"/>
    </source>
</evidence>
<gene>
    <name evidence="2" type="ORF">HNAJ_LOCUS1529</name>
</gene>
<dbReference type="Proteomes" id="UP000278807">
    <property type="component" value="Unassembled WGS sequence"/>
</dbReference>
<feature type="transmembrane region" description="Helical" evidence="1">
    <location>
        <begin position="12"/>
        <end position="31"/>
    </location>
</feature>
<evidence type="ECO:0000313" key="2">
    <source>
        <dbReference type="EMBL" id="VDN97388.1"/>
    </source>
</evidence>
<dbReference type="EMBL" id="UZAE01000603">
    <property type="protein sequence ID" value="VDN97388.1"/>
    <property type="molecule type" value="Genomic_DNA"/>
</dbReference>
<dbReference type="WBParaSite" id="HNAJ_0000153001-mRNA-1">
    <property type="protein sequence ID" value="HNAJ_0000153001-mRNA-1"/>
    <property type="gene ID" value="HNAJ_0000153001"/>
</dbReference>
<keyword evidence="1" id="KW-1133">Transmembrane helix</keyword>